<feature type="domain" description="RNA polymerase sigma-70 region 2" evidence="5">
    <location>
        <begin position="17"/>
        <end position="81"/>
    </location>
</feature>
<dbReference type="SUPFAM" id="SSF88946">
    <property type="entry name" value="Sigma2 domain of RNA polymerase sigma factors"/>
    <property type="match status" value="1"/>
</dbReference>
<proteinExistence type="inferred from homology"/>
<dbReference type="RefSeq" id="WP_341837966.1">
    <property type="nucleotide sequence ID" value="NZ_CP149822.1"/>
</dbReference>
<sequence>MHPSRSGDTVAFEEQFRIHYVLLCRAAYYIVLDQDAARDIVQDFFLYCWNKRHDIQITRDFKSYALRSVKNASLRYLEKSGKVQLAEIQVIEAMSEYFPEEERGEDDSRNAALWAAVSRMPEQRRKVFLMSNQEGLKYKDIAETMGISINTVKTQIKQALQFLRKECGWMMKLLTPLISWIYVG</sequence>
<evidence type="ECO:0000256" key="2">
    <source>
        <dbReference type="ARBA" id="ARBA00023015"/>
    </source>
</evidence>
<evidence type="ECO:0000256" key="4">
    <source>
        <dbReference type="ARBA" id="ARBA00023163"/>
    </source>
</evidence>
<dbReference type="InterPro" id="IPR039425">
    <property type="entry name" value="RNA_pol_sigma-70-like"/>
</dbReference>
<dbReference type="Proteomes" id="UP001485459">
    <property type="component" value="Chromosome"/>
</dbReference>
<keyword evidence="3" id="KW-0731">Sigma factor</keyword>
<name>A0ABZ2YV07_9BACT</name>
<dbReference type="Gene3D" id="1.10.1740.10">
    <property type="match status" value="1"/>
</dbReference>
<dbReference type="InterPro" id="IPR036388">
    <property type="entry name" value="WH-like_DNA-bd_sf"/>
</dbReference>
<keyword evidence="4" id="KW-0804">Transcription</keyword>
<dbReference type="InterPro" id="IPR013324">
    <property type="entry name" value="RNA_pol_sigma_r3/r4-like"/>
</dbReference>
<keyword evidence="8" id="KW-1185">Reference proteome</keyword>
<gene>
    <name evidence="7" type="ORF">WJU16_08885</name>
</gene>
<dbReference type="NCBIfam" id="TIGR02985">
    <property type="entry name" value="Sig70_bacteroi1"/>
    <property type="match status" value="1"/>
</dbReference>
<evidence type="ECO:0000259" key="5">
    <source>
        <dbReference type="Pfam" id="PF04542"/>
    </source>
</evidence>
<reference evidence="8" key="1">
    <citation type="submission" date="2024-03" db="EMBL/GenBank/DDBJ databases">
        <title>Chitinophaga horti sp. nov., isolated from garden soil.</title>
        <authorList>
            <person name="Lee D.S."/>
            <person name="Han D.M."/>
            <person name="Baek J.H."/>
            <person name="Choi D.G."/>
            <person name="Jeon J.H."/>
            <person name="Jeon C.O."/>
        </authorList>
    </citation>
    <scope>NUCLEOTIDE SEQUENCE [LARGE SCALE GENOMIC DNA]</scope>
    <source>
        <strain evidence="8">GPA1</strain>
    </source>
</reference>
<evidence type="ECO:0000313" key="7">
    <source>
        <dbReference type="EMBL" id="WZN43147.1"/>
    </source>
</evidence>
<dbReference type="PANTHER" id="PTHR43133">
    <property type="entry name" value="RNA POLYMERASE ECF-TYPE SIGMA FACTO"/>
    <property type="match status" value="1"/>
</dbReference>
<evidence type="ECO:0000256" key="1">
    <source>
        <dbReference type="ARBA" id="ARBA00010641"/>
    </source>
</evidence>
<keyword evidence="2" id="KW-0805">Transcription regulation</keyword>
<dbReference type="Gene3D" id="1.10.10.10">
    <property type="entry name" value="Winged helix-like DNA-binding domain superfamily/Winged helix DNA-binding domain"/>
    <property type="match status" value="1"/>
</dbReference>
<dbReference type="InterPro" id="IPR013325">
    <property type="entry name" value="RNA_pol_sigma_r2"/>
</dbReference>
<evidence type="ECO:0000259" key="6">
    <source>
        <dbReference type="Pfam" id="PF08281"/>
    </source>
</evidence>
<evidence type="ECO:0000256" key="3">
    <source>
        <dbReference type="ARBA" id="ARBA00023082"/>
    </source>
</evidence>
<dbReference type="InterPro" id="IPR014284">
    <property type="entry name" value="RNA_pol_sigma-70_dom"/>
</dbReference>
<dbReference type="CDD" id="cd06171">
    <property type="entry name" value="Sigma70_r4"/>
    <property type="match status" value="1"/>
</dbReference>
<dbReference type="Pfam" id="PF04542">
    <property type="entry name" value="Sigma70_r2"/>
    <property type="match status" value="1"/>
</dbReference>
<dbReference type="PANTHER" id="PTHR43133:SF46">
    <property type="entry name" value="RNA POLYMERASE SIGMA-70 FACTOR ECF SUBFAMILY"/>
    <property type="match status" value="1"/>
</dbReference>
<dbReference type="Pfam" id="PF08281">
    <property type="entry name" value="Sigma70_r4_2"/>
    <property type="match status" value="1"/>
</dbReference>
<comment type="similarity">
    <text evidence="1">Belongs to the sigma-70 factor family. ECF subfamily.</text>
</comment>
<dbReference type="InterPro" id="IPR014327">
    <property type="entry name" value="RNA_pol_sigma70_bacteroid"/>
</dbReference>
<evidence type="ECO:0000313" key="8">
    <source>
        <dbReference type="Proteomes" id="UP001485459"/>
    </source>
</evidence>
<dbReference type="InterPro" id="IPR007627">
    <property type="entry name" value="RNA_pol_sigma70_r2"/>
</dbReference>
<dbReference type="NCBIfam" id="TIGR02937">
    <property type="entry name" value="sigma70-ECF"/>
    <property type="match status" value="1"/>
</dbReference>
<dbReference type="EMBL" id="CP149822">
    <property type="protein sequence ID" value="WZN43147.1"/>
    <property type="molecule type" value="Genomic_DNA"/>
</dbReference>
<dbReference type="InterPro" id="IPR013249">
    <property type="entry name" value="RNA_pol_sigma70_r4_t2"/>
</dbReference>
<dbReference type="SUPFAM" id="SSF88659">
    <property type="entry name" value="Sigma3 and sigma4 domains of RNA polymerase sigma factors"/>
    <property type="match status" value="1"/>
</dbReference>
<feature type="domain" description="RNA polymerase sigma factor 70 region 4 type 2" evidence="6">
    <location>
        <begin position="112"/>
        <end position="163"/>
    </location>
</feature>
<organism evidence="7 8">
    <name type="scientific">Chitinophaga pollutisoli</name>
    <dbReference type="NCBI Taxonomy" id="3133966"/>
    <lineage>
        <taxon>Bacteria</taxon>
        <taxon>Pseudomonadati</taxon>
        <taxon>Bacteroidota</taxon>
        <taxon>Chitinophagia</taxon>
        <taxon>Chitinophagales</taxon>
        <taxon>Chitinophagaceae</taxon>
        <taxon>Chitinophaga</taxon>
    </lineage>
</organism>
<accession>A0ABZ2YV07</accession>
<protein>
    <submittedName>
        <fullName evidence="7">RNA polymerase sigma-70 factor</fullName>
    </submittedName>
</protein>